<name>D1PUD2_9BACT</name>
<evidence type="ECO:0000256" key="1">
    <source>
        <dbReference type="ARBA" id="ARBA00004442"/>
    </source>
</evidence>
<dbReference type="Gene3D" id="2.170.130.10">
    <property type="entry name" value="TonB-dependent receptor, plug domain"/>
    <property type="match status" value="1"/>
</dbReference>
<comment type="caution">
    <text evidence="7">The sequence shown here is derived from an EMBL/GenBank/DDBJ whole genome shotgun (WGS) entry which is preliminary data.</text>
</comment>
<organism evidence="7 8">
    <name type="scientific">Hallella bergensis DSM 17361</name>
    <dbReference type="NCBI Taxonomy" id="585502"/>
    <lineage>
        <taxon>Bacteria</taxon>
        <taxon>Pseudomonadati</taxon>
        <taxon>Bacteroidota</taxon>
        <taxon>Bacteroidia</taxon>
        <taxon>Bacteroidales</taxon>
        <taxon>Prevotellaceae</taxon>
        <taxon>Hallella</taxon>
    </lineage>
</organism>
<dbReference type="InterPro" id="IPR012910">
    <property type="entry name" value="Plug_dom"/>
</dbReference>
<dbReference type="Pfam" id="PF00593">
    <property type="entry name" value="TonB_dep_Rec_b-barrel"/>
    <property type="match status" value="1"/>
</dbReference>
<evidence type="ECO:0000313" key="8">
    <source>
        <dbReference type="Proteomes" id="UP000003160"/>
    </source>
</evidence>
<gene>
    <name evidence="7" type="ORF">HMPREF0645_0567</name>
</gene>
<dbReference type="Pfam" id="PF13715">
    <property type="entry name" value="CarbopepD_reg_2"/>
    <property type="match status" value="1"/>
</dbReference>
<dbReference type="InterPro" id="IPR037066">
    <property type="entry name" value="Plug_dom_sf"/>
</dbReference>
<keyword evidence="8" id="KW-1185">Reference proteome</keyword>
<dbReference type="PANTHER" id="PTHR40980">
    <property type="entry name" value="PLUG DOMAIN-CONTAINING PROTEIN"/>
    <property type="match status" value="1"/>
</dbReference>
<evidence type="ECO:0000256" key="3">
    <source>
        <dbReference type="ARBA" id="ARBA00023237"/>
    </source>
</evidence>
<evidence type="ECO:0000259" key="5">
    <source>
        <dbReference type="Pfam" id="PF00593"/>
    </source>
</evidence>
<dbReference type="SUPFAM" id="SSF49464">
    <property type="entry name" value="Carboxypeptidase regulatory domain-like"/>
    <property type="match status" value="1"/>
</dbReference>
<dbReference type="EMBL" id="ACKS01000025">
    <property type="protein sequence ID" value="EFA45044.1"/>
    <property type="molecule type" value="Genomic_DNA"/>
</dbReference>
<dbReference type="Gene3D" id="2.60.40.1120">
    <property type="entry name" value="Carboxypeptidase-like, regulatory domain"/>
    <property type="match status" value="1"/>
</dbReference>
<dbReference type="Pfam" id="PF07715">
    <property type="entry name" value="Plug"/>
    <property type="match status" value="1"/>
</dbReference>
<keyword evidence="3" id="KW-0998">Cell outer membrane</keyword>
<evidence type="ECO:0000313" key="7">
    <source>
        <dbReference type="EMBL" id="EFA45044.1"/>
    </source>
</evidence>
<dbReference type="InterPro" id="IPR000531">
    <property type="entry name" value="Beta-barrel_TonB"/>
</dbReference>
<evidence type="ECO:0000256" key="4">
    <source>
        <dbReference type="RuleBase" id="RU003357"/>
    </source>
</evidence>
<dbReference type="eggNOG" id="COG4771">
    <property type="taxonomic scope" value="Bacteria"/>
</dbReference>
<dbReference type="InterPro" id="IPR036942">
    <property type="entry name" value="Beta-barrel_TonB_sf"/>
</dbReference>
<accession>D1PUD2</accession>
<feature type="domain" description="TonB-dependent receptor-like beta-barrel" evidence="5">
    <location>
        <begin position="398"/>
        <end position="871"/>
    </location>
</feature>
<sequence>MIIKMKDCKRGMTVVLLLLIATIQGIAQSIVGTVTDNSTDEPLIGAMVAVRGTDNKAVTDIDGKFWLTGLKANSNYTLVVTYVGYKTQTVETTSIRVVSGEEGIRIQMTPDEHQLGEVSIVGIERKNTETAAVQQVKNSDVIVSNVSAQEIEKTQDSNAGEVIRRVPGVSLIDDKFVMVRGLSQRYNNVWMNGGAVPSSEADSRAFSFDIIPSQQIDNLTIVKTPSAEYPADYTGGFILINTKEIPVSNSLSFTVGGNWNDASLGDFSTFSKTTSNLDAIGTSLLTGGFNNDWMVKSQNVYGDLKLGMNGSSRWKIGHHKLGMIAAANYSNAYRTYADMQNNLYGVYDVANDRSNYLRHSVDDQYNNNRRFGAMLNFTLLSPTGNHKLELKNIFNRLTNQRYTWREGVSAQANLENSAEYYYRSRTAYNGQVTGKHTFKNDQLDWSVGYAYANRHLPDRRRYLVDDALESGQIALTTGNDISREWTQLDEHIISGNVNNKMDFKFNTWEPNLKYGAYAEYRTREYMAREFIYHWDASNHSLPDGFRQMDIPTLLSNENNLGEGKMDVLEQVRWSNNYSGHNTLGAGYLTATLPFGPLSILAGVRFEHNDMELISNTRDNERSESSRHYRSDDFFPSFNATYKFNDRHQLRASYGRTVNRPEFREVSSSVYYDFDLASSVQGNTELKTCRVDNADLRYEFYPSRGEQISLAAFYKHFDSPIEWTYTVAGGTDLIYSYKNAVSANNVGLELDIRKDLSFIGLRNFSWSFNGALIRSRVNFPRGAKEENRPMQGQSPYLVNTGLFYRNEAKQLSVALLYNRIGKRIIGVGRSEGSTGGEETARIPDSYEMPRNVLDLSATKRFGKRWELKFNIRDILAEKIYYKQFAEVNYSDGTHKTIDEIVRAFKPGRNFGLSVVYKL</sequence>
<dbReference type="Proteomes" id="UP000003160">
    <property type="component" value="Unassembled WGS sequence"/>
</dbReference>
<evidence type="ECO:0000256" key="2">
    <source>
        <dbReference type="ARBA" id="ARBA00023136"/>
    </source>
</evidence>
<evidence type="ECO:0000259" key="6">
    <source>
        <dbReference type="Pfam" id="PF07715"/>
    </source>
</evidence>
<reference evidence="7 8" key="1">
    <citation type="submission" date="2009-10" db="EMBL/GenBank/DDBJ databases">
        <authorList>
            <person name="Qin X."/>
            <person name="Bachman B."/>
            <person name="Battles P."/>
            <person name="Bell A."/>
            <person name="Bess C."/>
            <person name="Bickham C."/>
            <person name="Chaboub L."/>
            <person name="Chen D."/>
            <person name="Coyle M."/>
            <person name="Deiros D.R."/>
            <person name="Dinh H."/>
            <person name="Forbes L."/>
            <person name="Fowler G."/>
            <person name="Francisco L."/>
            <person name="Fu Q."/>
            <person name="Gubbala S."/>
            <person name="Hale W."/>
            <person name="Han Y."/>
            <person name="Hemphill L."/>
            <person name="Highlander S.K."/>
            <person name="Hirani K."/>
            <person name="Hogues M."/>
            <person name="Jackson L."/>
            <person name="Jakkamsetti A."/>
            <person name="Javaid M."/>
            <person name="Jiang H."/>
            <person name="Korchina V."/>
            <person name="Kovar C."/>
            <person name="Lara F."/>
            <person name="Lee S."/>
            <person name="Mata R."/>
            <person name="Mathew T."/>
            <person name="Moen C."/>
            <person name="Morales K."/>
            <person name="Munidasa M."/>
            <person name="Nazareth L."/>
            <person name="Ngo R."/>
            <person name="Nguyen L."/>
            <person name="Okwuonu G."/>
            <person name="Ongeri F."/>
            <person name="Patil S."/>
            <person name="Petrosino J."/>
            <person name="Pham C."/>
            <person name="Pham P."/>
            <person name="Pu L.-L."/>
            <person name="Puazo M."/>
            <person name="Raj R."/>
            <person name="Reid J."/>
            <person name="Rouhana J."/>
            <person name="Saada N."/>
            <person name="Shang Y."/>
            <person name="Simmons D."/>
            <person name="Thornton R."/>
            <person name="Warren J."/>
            <person name="Weissenberger G."/>
            <person name="Zhang J."/>
            <person name="Zhang L."/>
            <person name="Zhou C."/>
            <person name="Zhu D."/>
            <person name="Muzny D."/>
            <person name="Worley K."/>
            <person name="Gibbs R."/>
        </authorList>
    </citation>
    <scope>NUCLEOTIDE SEQUENCE [LARGE SCALE GENOMIC DNA]</scope>
    <source>
        <strain evidence="7 8">DSM 17361</strain>
    </source>
</reference>
<dbReference type="AlphaFoldDB" id="D1PUD2"/>
<comment type="similarity">
    <text evidence="4">Belongs to the TonB-dependent receptor family.</text>
</comment>
<dbReference type="InterPro" id="IPR008969">
    <property type="entry name" value="CarboxyPept-like_regulatory"/>
</dbReference>
<proteinExistence type="inferred from homology"/>
<dbReference type="Gene3D" id="2.40.170.20">
    <property type="entry name" value="TonB-dependent receptor, beta-barrel domain"/>
    <property type="match status" value="1"/>
</dbReference>
<feature type="domain" description="TonB-dependent receptor plug" evidence="6">
    <location>
        <begin position="137"/>
        <end position="236"/>
    </location>
</feature>
<dbReference type="SUPFAM" id="SSF56935">
    <property type="entry name" value="Porins"/>
    <property type="match status" value="1"/>
</dbReference>
<keyword evidence="7" id="KW-0675">Receptor</keyword>
<protein>
    <submittedName>
        <fullName evidence="7">TonB-dependent receptor</fullName>
    </submittedName>
</protein>
<comment type="subcellular location">
    <subcellularLocation>
        <location evidence="1 4">Cell outer membrane</location>
    </subcellularLocation>
</comment>
<keyword evidence="2 4" id="KW-0472">Membrane</keyword>
<dbReference type="PANTHER" id="PTHR40980:SF5">
    <property type="entry name" value="TONB-DEPENDENT RECEPTOR"/>
    <property type="match status" value="1"/>
</dbReference>
<keyword evidence="4" id="KW-0798">TonB box</keyword>
<dbReference type="HOGENOM" id="CLU_006935_0_0_10"/>
<dbReference type="GO" id="GO:0009279">
    <property type="term" value="C:cell outer membrane"/>
    <property type="evidence" value="ECO:0007669"/>
    <property type="project" value="UniProtKB-SubCell"/>
</dbReference>